<feature type="domain" description="Helicase C-terminal" evidence="17">
    <location>
        <begin position="449"/>
        <end position="609"/>
    </location>
</feature>
<evidence type="ECO:0000256" key="12">
    <source>
        <dbReference type="ARBA" id="ARBA00034617"/>
    </source>
</evidence>
<dbReference type="NCBIfam" id="NF008168">
    <property type="entry name" value="PRK10917.2-2"/>
    <property type="match status" value="1"/>
</dbReference>
<evidence type="ECO:0000313" key="18">
    <source>
        <dbReference type="EMBL" id="MBM6920174.1"/>
    </source>
</evidence>
<dbReference type="PROSITE" id="PS51194">
    <property type="entry name" value="HELICASE_CTER"/>
    <property type="match status" value="1"/>
</dbReference>
<dbReference type="GO" id="GO:0006310">
    <property type="term" value="P:DNA recombination"/>
    <property type="evidence" value="ECO:0007669"/>
    <property type="project" value="UniProtKB-UniRule"/>
</dbReference>
<dbReference type="SUPFAM" id="SSF50249">
    <property type="entry name" value="Nucleic acid-binding proteins"/>
    <property type="match status" value="1"/>
</dbReference>
<dbReference type="InterPro" id="IPR014001">
    <property type="entry name" value="Helicase_ATP-bd"/>
</dbReference>
<dbReference type="GO" id="GO:0005524">
    <property type="term" value="F:ATP binding"/>
    <property type="evidence" value="ECO:0007669"/>
    <property type="project" value="UniProtKB-KW"/>
</dbReference>
<comment type="function">
    <text evidence="15">Plays a critical role in recombination and DNA repair. Helps process Holliday junction intermediates to mature products by catalyzing branch migration. Has replication fork regression activity, unwinds stalled or blocked replication forks to make a HJ that can be resolved. Has a DNA unwinding activity characteristic of a DNA helicase with 3'-5' polarity.</text>
</comment>
<evidence type="ECO:0000256" key="9">
    <source>
        <dbReference type="ARBA" id="ARBA00023172"/>
    </source>
</evidence>
<dbReference type="PANTHER" id="PTHR47964">
    <property type="entry name" value="ATP-DEPENDENT DNA HELICASE HOMOLOG RECG, CHLOROPLASTIC"/>
    <property type="match status" value="1"/>
</dbReference>
<sequence>MALTLRDSVEKLAGVGKKRAELYAKLSITTIGELLLHFPREYLDLSHPIPIEETQPGEVYVVRATVMRKQGEQRIRKGLSIFRVFVSDDSGAMTVTIFNSAYQFAMLEEGETYLFYGKMDGTFLKKEMRSPQIFSDAQSSQMYPVYPLTQGITNKQVQSHMREALHVWGDCLSDKLPEGVRREYGLCQFRYALETIHFPPDSHALAVARERLIFEELLTLSLSMHLLRQKNRVQTSVSVSDVSLALFLESLPFSLTNGQMTAIRESLADMQGDVPMNRLCQGDVGCGKTMVAAALAYVCAKNGLQTAVMAPTQILAEQHARTFEKILAPLGISCGLLTGSMGAAARRDQKERLASGEIQVIAGTHALLQEEVSFHALGLVVTDEQHRFGVSQRAALCAKGNHPHLLVMSATPIPRTLALLIYGDLDISQIAELPGGRKPIKTTVIPSKQRRRALSFVREQIRAGRQAYIVCPLIDENETLALSSVKQYVESLAESPLADVKIGLLHGKLKPKEKDALMQSFASGETNVLVSTTVVEVGVDVPNATVMMIENAERFGLSQLHQLRGRVGRGAFESYCILVSDNQSEETKARLDVMKRESNGFVIAREDLRLRGPGDFFGSRQHGLPKLRIANLVNDTSLLHKAQDCAKQILAKDPPLSSDEHRGLRKSVQRMFLQSGQTTLN</sequence>
<keyword evidence="7 15" id="KW-0067">ATP-binding</keyword>
<dbReference type="GO" id="GO:0003677">
    <property type="term" value="F:DNA binding"/>
    <property type="evidence" value="ECO:0007669"/>
    <property type="project" value="UniProtKB-KW"/>
</dbReference>
<keyword evidence="3 15" id="KW-0547">Nucleotide-binding</keyword>
<evidence type="ECO:0000313" key="19">
    <source>
        <dbReference type="Proteomes" id="UP000774750"/>
    </source>
</evidence>
<gene>
    <name evidence="18" type="primary">recG</name>
    <name evidence="18" type="ORF">H6A12_03245</name>
</gene>
<dbReference type="InterPro" id="IPR011545">
    <property type="entry name" value="DEAD/DEAH_box_helicase_dom"/>
</dbReference>
<dbReference type="SMART" id="SM00487">
    <property type="entry name" value="DEXDc"/>
    <property type="match status" value="1"/>
</dbReference>
<dbReference type="InterPro" id="IPR012340">
    <property type="entry name" value="NA-bd_OB-fold"/>
</dbReference>
<dbReference type="InterPro" id="IPR004609">
    <property type="entry name" value="ATP-dep_DNA_helicase_RecG"/>
</dbReference>
<evidence type="ECO:0000259" key="17">
    <source>
        <dbReference type="PROSITE" id="PS51194"/>
    </source>
</evidence>
<feature type="domain" description="Helicase ATP-binding" evidence="16">
    <location>
        <begin position="269"/>
        <end position="430"/>
    </location>
</feature>
<dbReference type="InterPro" id="IPR047112">
    <property type="entry name" value="RecG/Mfd"/>
</dbReference>
<evidence type="ECO:0000256" key="8">
    <source>
        <dbReference type="ARBA" id="ARBA00023125"/>
    </source>
</evidence>
<dbReference type="GO" id="GO:0006281">
    <property type="term" value="P:DNA repair"/>
    <property type="evidence" value="ECO:0007669"/>
    <property type="project" value="UniProtKB-UniRule"/>
</dbReference>
<dbReference type="CDD" id="cd04488">
    <property type="entry name" value="RecG_wedge_OBF"/>
    <property type="match status" value="1"/>
</dbReference>
<comment type="similarity">
    <text evidence="1 15">Belongs to the helicase family. RecG subfamily.</text>
</comment>
<dbReference type="EC" id="5.6.2.4" evidence="13 15"/>
<dbReference type="NCBIfam" id="TIGR00643">
    <property type="entry name" value="recG"/>
    <property type="match status" value="1"/>
</dbReference>
<dbReference type="Gene3D" id="2.40.50.140">
    <property type="entry name" value="Nucleic acid-binding proteins"/>
    <property type="match status" value="1"/>
</dbReference>
<dbReference type="InterPro" id="IPR027417">
    <property type="entry name" value="P-loop_NTPase"/>
</dbReference>
<dbReference type="GO" id="GO:0043138">
    <property type="term" value="F:3'-5' DNA helicase activity"/>
    <property type="evidence" value="ECO:0007669"/>
    <property type="project" value="UniProtKB-EC"/>
</dbReference>
<evidence type="ECO:0000256" key="6">
    <source>
        <dbReference type="ARBA" id="ARBA00022806"/>
    </source>
</evidence>
<evidence type="ECO:0000256" key="5">
    <source>
        <dbReference type="ARBA" id="ARBA00022801"/>
    </source>
</evidence>
<dbReference type="SUPFAM" id="SSF52540">
    <property type="entry name" value="P-loop containing nucleoside triphosphate hydrolases"/>
    <property type="match status" value="2"/>
</dbReference>
<proteinExistence type="inferred from homology"/>
<dbReference type="CDD" id="cd17992">
    <property type="entry name" value="DEXHc_RecG"/>
    <property type="match status" value="1"/>
</dbReference>
<keyword evidence="4 15" id="KW-0227">DNA damage</keyword>
<keyword evidence="10 15" id="KW-0234">DNA repair</keyword>
<dbReference type="Pfam" id="PF00270">
    <property type="entry name" value="DEAD"/>
    <property type="match status" value="1"/>
</dbReference>
<dbReference type="AlphaFoldDB" id="A0A938X619"/>
<dbReference type="Pfam" id="PF19833">
    <property type="entry name" value="RecG_dom3_C"/>
    <property type="match status" value="1"/>
</dbReference>
<evidence type="ECO:0000256" key="10">
    <source>
        <dbReference type="ARBA" id="ARBA00023204"/>
    </source>
</evidence>
<dbReference type="EMBL" id="JACJKY010000004">
    <property type="protein sequence ID" value="MBM6920174.1"/>
    <property type="molecule type" value="Genomic_DNA"/>
</dbReference>
<evidence type="ECO:0000256" key="13">
    <source>
        <dbReference type="ARBA" id="ARBA00034808"/>
    </source>
</evidence>
<evidence type="ECO:0000256" key="11">
    <source>
        <dbReference type="ARBA" id="ARBA00023235"/>
    </source>
</evidence>
<keyword evidence="11" id="KW-0413">Isomerase</keyword>
<organism evidence="18 19">
    <name type="scientific">Merdimmobilis hominis</name>
    <dbReference type="NCBI Taxonomy" id="2897707"/>
    <lineage>
        <taxon>Bacteria</taxon>
        <taxon>Bacillati</taxon>
        <taxon>Bacillota</taxon>
        <taxon>Clostridia</taxon>
        <taxon>Eubacteriales</taxon>
        <taxon>Oscillospiraceae</taxon>
        <taxon>Merdimmobilis</taxon>
    </lineage>
</organism>
<dbReference type="Proteomes" id="UP000774750">
    <property type="component" value="Unassembled WGS sequence"/>
</dbReference>
<dbReference type="InterPro" id="IPR033454">
    <property type="entry name" value="RecG_wedge"/>
</dbReference>
<dbReference type="Gene3D" id="3.40.50.300">
    <property type="entry name" value="P-loop containing nucleotide triphosphate hydrolases"/>
    <property type="match status" value="2"/>
</dbReference>
<evidence type="ECO:0000256" key="3">
    <source>
        <dbReference type="ARBA" id="ARBA00022741"/>
    </source>
</evidence>
<accession>A0A938X619</accession>
<evidence type="ECO:0000256" key="4">
    <source>
        <dbReference type="ARBA" id="ARBA00022763"/>
    </source>
</evidence>
<evidence type="ECO:0000259" key="16">
    <source>
        <dbReference type="PROSITE" id="PS51192"/>
    </source>
</evidence>
<reference evidence="18" key="1">
    <citation type="submission" date="2020-08" db="EMBL/GenBank/DDBJ databases">
        <authorList>
            <person name="Cejkova D."/>
            <person name="Kubasova T."/>
            <person name="Jahodarova E."/>
            <person name="Rychlik I."/>
        </authorList>
    </citation>
    <scope>NUCLEOTIDE SEQUENCE</scope>
    <source>
        <strain evidence="18">An559</strain>
    </source>
</reference>
<evidence type="ECO:0000256" key="2">
    <source>
        <dbReference type="ARBA" id="ARBA00017846"/>
    </source>
</evidence>
<dbReference type="InterPro" id="IPR001650">
    <property type="entry name" value="Helicase_C-like"/>
</dbReference>
<dbReference type="PANTHER" id="PTHR47964:SF1">
    <property type="entry name" value="ATP-DEPENDENT DNA HELICASE HOMOLOG RECG, CHLOROPLASTIC"/>
    <property type="match status" value="1"/>
</dbReference>
<keyword evidence="6 15" id="KW-0347">Helicase</keyword>
<dbReference type="RefSeq" id="WP_204444699.1">
    <property type="nucleotide sequence ID" value="NZ_JACJKY010000004.1"/>
</dbReference>
<protein>
    <recommendedName>
        <fullName evidence="2 15">ATP-dependent DNA helicase RecG</fullName>
        <ecNumber evidence="13 15">5.6.2.4</ecNumber>
    </recommendedName>
</protein>
<comment type="caution">
    <text evidence="18">The sequence shown here is derived from an EMBL/GenBank/DDBJ whole genome shotgun (WGS) entry which is preliminary data.</text>
</comment>
<name>A0A938X619_9FIRM</name>
<keyword evidence="9 15" id="KW-0233">DNA recombination</keyword>
<dbReference type="NCBIfam" id="NF008165">
    <property type="entry name" value="PRK10917.1-3"/>
    <property type="match status" value="1"/>
</dbReference>
<comment type="catalytic activity">
    <reaction evidence="12 15">
        <text>Couples ATP hydrolysis with the unwinding of duplex DNA by translocating in the 3'-5' direction.</text>
        <dbReference type="EC" id="5.6.2.4"/>
    </reaction>
</comment>
<dbReference type="Pfam" id="PF17191">
    <property type="entry name" value="RecG_wedge"/>
    <property type="match status" value="1"/>
</dbReference>
<dbReference type="GO" id="GO:0016787">
    <property type="term" value="F:hydrolase activity"/>
    <property type="evidence" value="ECO:0007669"/>
    <property type="project" value="UniProtKB-KW"/>
</dbReference>
<dbReference type="InterPro" id="IPR045562">
    <property type="entry name" value="RecG_dom3_C"/>
</dbReference>
<dbReference type="SMART" id="SM00490">
    <property type="entry name" value="HELICc"/>
    <property type="match status" value="1"/>
</dbReference>
<keyword evidence="5 15" id="KW-0378">Hydrolase</keyword>
<comment type="catalytic activity">
    <reaction evidence="14 15">
        <text>ATP + H2O = ADP + phosphate + H(+)</text>
        <dbReference type="Rhea" id="RHEA:13065"/>
        <dbReference type="ChEBI" id="CHEBI:15377"/>
        <dbReference type="ChEBI" id="CHEBI:15378"/>
        <dbReference type="ChEBI" id="CHEBI:30616"/>
        <dbReference type="ChEBI" id="CHEBI:43474"/>
        <dbReference type="ChEBI" id="CHEBI:456216"/>
        <dbReference type="EC" id="5.6.2.4"/>
    </reaction>
</comment>
<evidence type="ECO:0000256" key="7">
    <source>
        <dbReference type="ARBA" id="ARBA00022840"/>
    </source>
</evidence>
<evidence type="ECO:0000256" key="14">
    <source>
        <dbReference type="ARBA" id="ARBA00048988"/>
    </source>
</evidence>
<keyword evidence="19" id="KW-1185">Reference proteome</keyword>
<reference evidence="18" key="2">
    <citation type="journal article" date="2021" name="Sci. Rep.">
        <title>The distribution of antibiotic resistance genes in chicken gut microbiota commensals.</title>
        <authorList>
            <person name="Juricova H."/>
            <person name="Matiasovicova J."/>
            <person name="Kubasova T."/>
            <person name="Cejkova D."/>
            <person name="Rychlik I."/>
        </authorList>
    </citation>
    <scope>NUCLEOTIDE SEQUENCE</scope>
    <source>
        <strain evidence="18">An559</strain>
    </source>
</reference>
<dbReference type="PROSITE" id="PS51192">
    <property type="entry name" value="HELICASE_ATP_BIND_1"/>
    <property type="match status" value="1"/>
</dbReference>
<evidence type="ECO:0000256" key="15">
    <source>
        <dbReference type="RuleBase" id="RU363016"/>
    </source>
</evidence>
<keyword evidence="8" id="KW-0238">DNA-binding</keyword>
<dbReference type="Pfam" id="PF00271">
    <property type="entry name" value="Helicase_C"/>
    <property type="match status" value="1"/>
</dbReference>
<evidence type="ECO:0000256" key="1">
    <source>
        <dbReference type="ARBA" id="ARBA00007504"/>
    </source>
</evidence>